<dbReference type="AlphaFoldDB" id="A0A6B2R2N2"/>
<sequence length="117" mass="13119">MTIKLYGLNQCSTVAKAKAWLDAHSVQYEFQDYRAVPVPPATLKKWAKELGGWEKLVNRASMTWRNLDESLKTPDSDAQWLALIADYPAMVRRPVLVDASGAVSVGFNEKRYAAQFG</sequence>
<dbReference type="PROSITE" id="PS51353">
    <property type="entry name" value="ARSC"/>
    <property type="match status" value="1"/>
</dbReference>
<protein>
    <submittedName>
        <fullName evidence="3">Spx/MgsR family RNA polymerase-binding regulatory protein</fullName>
    </submittedName>
</protein>
<gene>
    <name evidence="3" type="ORF">G3I67_11800</name>
</gene>
<dbReference type="EMBL" id="JAAGRN010000008">
    <property type="protein sequence ID" value="NDY83914.1"/>
    <property type="molecule type" value="Genomic_DNA"/>
</dbReference>
<dbReference type="InterPro" id="IPR036249">
    <property type="entry name" value="Thioredoxin-like_sf"/>
</dbReference>
<evidence type="ECO:0000256" key="2">
    <source>
        <dbReference type="PROSITE-ProRule" id="PRU01282"/>
    </source>
</evidence>
<reference evidence="3" key="1">
    <citation type="submission" date="2020-02" db="EMBL/GenBank/DDBJ databases">
        <authorList>
            <person name="Chen W.-M."/>
        </authorList>
    </citation>
    <scope>NUCLEOTIDE SEQUENCE</scope>
    <source>
        <strain evidence="3">NBD-18</strain>
    </source>
</reference>
<dbReference type="InterPro" id="IPR006660">
    <property type="entry name" value="Arsenate_reductase-like"/>
</dbReference>
<comment type="similarity">
    <text evidence="1 2">Belongs to the ArsC family.</text>
</comment>
<dbReference type="SUPFAM" id="SSF52833">
    <property type="entry name" value="Thioredoxin-like"/>
    <property type="match status" value="1"/>
</dbReference>
<proteinExistence type="inferred from homology"/>
<comment type="caution">
    <text evidence="3">The sequence shown here is derived from an EMBL/GenBank/DDBJ whole genome shotgun (WGS) entry which is preliminary data.</text>
</comment>
<dbReference type="InterPro" id="IPR006504">
    <property type="entry name" value="Tscrpt_reg_Spx/MgsR"/>
</dbReference>
<accession>A0A6B2R2N2</accession>
<organism evidence="3">
    <name type="scientific">Sheuella amnicola</name>
    <dbReference type="NCBI Taxonomy" id="2707330"/>
    <lineage>
        <taxon>Bacteria</taxon>
        <taxon>Pseudomonadati</taxon>
        <taxon>Pseudomonadota</taxon>
        <taxon>Betaproteobacteria</taxon>
        <taxon>Burkholderiales</taxon>
        <taxon>Alcaligenaceae</taxon>
        <taxon>Sheuella</taxon>
    </lineage>
</organism>
<dbReference type="PANTHER" id="PTHR30041">
    <property type="entry name" value="ARSENATE REDUCTASE"/>
    <property type="match status" value="1"/>
</dbReference>
<dbReference type="NCBIfam" id="TIGR01617">
    <property type="entry name" value="arsC_related"/>
    <property type="match status" value="1"/>
</dbReference>
<evidence type="ECO:0000256" key="1">
    <source>
        <dbReference type="ARBA" id="ARBA00007198"/>
    </source>
</evidence>
<dbReference type="PANTHER" id="PTHR30041:SF8">
    <property type="entry name" value="PROTEIN YFFB"/>
    <property type="match status" value="1"/>
</dbReference>
<name>A0A6B2R2N2_9BURK</name>
<dbReference type="RefSeq" id="WP_163655600.1">
    <property type="nucleotide sequence ID" value="NZ_JAAGRN010000008.1"/>
</dbReference>
<dbReference type="Pfam" id="PF03960">
    <property type="entry name" value="ArsC"/>
    <property type="match status" value="1"/>
</dbReference>
<evidence type="ECO:0000313" key="3">
    <source>
        <dbReference type="EMBL" id="NDY83914.1"/>
    </source>
</evidence>
<dbReference type="Gene3D" id="3.40.30.10">
    <property type="entry name" value="Glutaredoxin"/>
    <property type="match status" value="1"/>
</dbReference>